<keyword evidence="7 10" id="KW-0408">Iron</keyword>
<proteinExistence type="inferred from homology"/>
<evidence type="ECO:0000256" key="4">
    <source>
        <dbReference type="ARBA" id="ARBA00022617"/>
    </source>
</evidence>
<evidence type="ECO:0008006" key="13">
    <source>
        <dbReference type="Google" id="ProtNLM"/>
    </source>
</evidence>
<keyword evidence="6" id="KW-0560">Oxidoreductase</keyword>
<comment type="caution">
    <text evidence="11">The sequence shown here is derived from an EMBL/GenBank/DDBJ whole genome shotgun (WGS) entry which is preliminary data.</text>
</comment>
<comment type="similarity">
    <text evidence="3">Belongs to the cytochrome P450 family.</text>
</comment>
<protein>
    <recommendedName>
        <fullName evidence="13">Ent-kaurene oxidase</fullName>
    </recommendedName>
</protein>
<dbReference type="GO" id="GO:0004497">
    <property type="term" value="F:monooxygenase activity"/>
    <property type="evidence" value="ECO:0007669"/>
    <property type="project" value="UniProtKB-KW"/>
</dbReference>
<name>A0A420TTN1_GIBIN</name>
<evidence type="ECO:0000256" key="9">
    <source>
        <dbReference type="ARBA" id="ARBA00037909"/>
    </source>
</evidence>
<feature type="binding site" description="axial binding residue" evidence="10">
    <location>
        <position position="649"/>
    </location>
    <ligand>
        <name>heme</name>
        <dbReference type="ChEBI" id="CHEBI:30413"/>
    </ligand>
    <ligandPart>
        <name>Fe</name>
        <dbReference type="ChEBI" id="CHEBI:18248"/>
    </ligandPart>
</feature>
<dbReference type="PRINTS" id="PR00465">
    <property type="entry name" value="EP450IV"/>
</dbReference>
<evidence type="ECO:0000313" key="11">
    <source>
        <dbReference type="EMBL" id="RKL44926.1"/>
    </source>
</evidence>
<dbReference type="Pfam" id="PF00067">
    <property type="entry name" value="p450"/>
    <property type="match status" value="1"/>
</dbReference>
<dbReference type="InterPro" id="IPR002403">
    <property type="entry name" value="Cyt_P450_E_grp-IV"/>
</dbReference>
<dbReference type="PANTHER" id="PTHR46206">
    <property type="entry name" value="CYTOCHROME P450"/>
    <property type="match status" value="1"/>
</dbReference>
<comment type="pathway">
    <text evidence="9">Plant hormone biosynthesis; gibberellin biosynthesis.</text>
</comment>
<evidence type="ECO:0000256" key="2">
    <source>
        <dbReference type="ARBA" id="ARBA00004972"/>
    </source>
</evidence>
<dbReference type="PANTHER" id="PTHR46206:SF1">
    <property type="entry name" value="P450, PUTATIVE (EUROFUNG)-RELATED"/>
    <property type="match status" value="1"/>
</dbReference>
<evidence type="ECO:0000256" key="10">
    <source>
        <dbReference type="PIRSR" id="PIRSR602403-1"/>
    </source>
</evidence>
<keyword evidence="5 10" id="KW-0479">Metal-binding</keyword>
<dbReference type="AlphaFoldDB" id="A0A420TTN1"/>
<accession>A0A420TTN1</accession>
<organism evidence="11 12">
    <name type="scientific">Gibberella intermedia</name>
    <name type="common">Bulb rot disease fungus</name>
    <name type="synonym">Fusarium proliferatum</name>
    <dbReference type="NCBI Taxonomy" id="948311"/>
    <lineage>
        <taxon>Eukaryota</taxon>
        <taxon>Fungi</taxon>
        <taxon>Dikarya</taxon>
        <taxon>Ascomycota</taxon>
        <taxon>Pezizomycotina</taxon>
        <taxon>Sordariomycetes</taxon>
        <taxon>Hypocreomycetidae</taxon>
        <taxon>Hypocreales</taxon>
        <taxon>Nectriaceae</taxon>
        <taxon>Fusarium</taxon>
        <taxon>Fusarium fujikuroi species complex</taxon>
    </lineage>
</organism>
<evidence type="ECO:0000256" key="1">
    <source>
        <dbReference type="ARBA" id="ARBA00001971"/>
    </source>
</evidence>
<keyword evidence="8" id="KW-0503">Monooxygenase</keyword>
<dbReference type="InterPro" id="IPR036396">
    <property type="entry name" value="Cyt_P450_sf"/>
</dbReference>
<keyword evidence="4 10" id="KW-0349">Heme</keyword>
<evidence type="ECO:0000256" key="5">
    <source>
        <dbReference type="ARBA" id="ARBA00022723"/>
    </source>
</evidence>
<evidence type="ECO:0000313" key="12">
    <source>
        <dbReference type="Proteomes" id="UP000283569"/>
    </source>
</evidence>
<gene>
    <name evidence="11" type="ORF">BFJ72_g3577</name>
</gene>
<evidence type="ECO:0000256" key="7">
    <source>
        <dbReference type="ARBA" id="ARBA00023004"/>
    </source>
</evidence>
<comment type="cofactor">
    <cofactor evidence="1 10">
        <name>heme</name>
        <dbReference type="ChEBI" id="CHEBI:30413"/>
    </cofactor>
</comment>
<dbReference type="CDD" id="cd11041">
    <property type="entry name" value="CYP503A1-like"/>
    <property type="match status" value="1"/>
</dbReference>
<dbReference type="GO" id="GO:0020037">
    <property type="term" value="F:heme binding"/>
    <property type="evidence" value="ECO:0007669"/>
    <property type="project" value="InterPro"/>
</dbReference>
<evidence type="ECO:0000256" key="8">
    <source>
        <dbReference type="ARBA" id="ARBA00023033"/>
    </source>
</evidence>
<dbReference type="InterPro" id="IPR001128">
    <property type="entry name" value="Cyt_P450"/>
</dbReference>
<evidence type="ECO:0000256" key="3">
    <source>
        <dbReference type="ARBA" id="ARBA00010617"/>
    </source>
</evidence>
<dbReference type="Proteomes" id="UP000283569">
    <property type="component" value="Unassembled WGS sequence"/>
</dbReference>
<dbReference type="GO" id="GO:0016705">
    <property type="term" value="F:oxidoreductase activity, acting on paired donors, with incorporation or reduction of molecular oxygen"/>
    <property type="evidence" value="ECO:0007669"/>
    <property type="project" value="InterPro"/>
</dbReference>
<reference evidence="11 12" key="1">
    <citation type="journal article" date="2018" name="Sci. Rep.">
        <title>Characterisation of pathogen-specific regions and novel effector candidates in Fusarium oxysporum f. sp. cepae.</title>
        <authorList>
            <person name="Armitage A.D."/>
            <person name="Taylor A."/>
            <person name="Sobczyk M.K."/>
            <person name="Baxter L."/>
            <person name="Greenfield B.P."/>
            <person name="Bates H.J."/>
            <person name="Wilson F."/>
            <person name="Jackson A.C."/>
            <person name="Ott S."/>
            <person name="Harrison R.J."/>
            <person name="Clarkson J.P."/>
        </authorList>
    </citation>
    <scope>NUCLEOTIDE SEQUENCE [LARGE SCALE GENOMIC DNA]</scope>
    <source>
        <strain evidence="11 12">Fp_A8</strain>
    </source>
</reference>
<dbReference type="EMBL" id="MRDB01000009">
    <property type="protein sequence ID" value="RKL44926.1"/>
    <property type="molecule type" value="Genomic_DNA"/>
</dbReference>
<sequence>MIDTREFPEKTFLRDLDALEWLREELDLKKLHEKRHAQFYFGEYLTQGYLDIEGKCVEMTMQQLIDRGLFTVICPALNKSNNNWADWAIPVCELRVGIMENHIVDQKQIRSAIFVAKDYVGDRFLVPFALMLLGLRSRQSDNSAIANVFQSLFTDEELNFRKVKYDQSSGRMKELRRFQELMEAVEKQNDENPLAETTRLMGGLGLSTNGLPIKKRLFGWRRNTRNNGFYNTIPCVGIREDEWFAWTRAKLRSFSKTEEWMKEGYEKYSRHNQPFIIPSFRKGKVLILPPAQLKAIYNKRENELQAHDPASEALSFEWTIRDQEVYPSNYTVDVIRKWITKRFDEFAAELQEELCLAVDEQFGMSQEWREVRLWPAVQRIFTRGLNRVLVGFPLCRDAVFLETMRRFAIDMPFQGLFITLVPKILKPILAPLISWNSRRDTKAGIKYCAPIIQEYLDNNRDPLQEKPVNILQWIIEASAATGDPAQLDPYRIGHRMMILNFNLVQGGSIPFSTVLSDICNGEHAASAFSQLRDEATSVLASTKTWDRTTISKLVLADSGIRESMRWSDFGLFALPRRVNSPGITLDNGIHVPPGVHIEVPMHSIHMDEDSYADAGSFKPFRFADGASASRSAVTLDESFLGFGYGKNACPGRFFGSHVMKVVLAYLVMNYDVEFGDEEPPMKTMWEYRIPRESTAIRIRRRLGH</sequence>
<dbReference type="SUPFAM" id="SSF48264">
    <property type="entry name" value="Cytochrome P450"/>
    <property type="match status" value="1"/>
</dbReference>
<dbReference type="GO" id="GO:0005506">
    <property type="term" value="F:iron ion binding"/>
    <property type="evidence" value="ECO:0007669"/>
    <property type="project" value="InterPro"/>
</dbReference>
<dbReference type="Gene3D" id="1.10.630.10">
    <property type="entry name" value="Cytochrome P450"/>
    <property type="match status" value="1"/>
</dbReference>
<comment type="pathway">
    <text evidence="2">Hormone biosynthesis.</text>
</comment>
<evidence type="ECO:0000256" key="6">
    <source>
        <dbReference type="ARBA" id="ARBA00023002"/>
    </source>
</evidence>